<name>A0A914N4P1_MELIC</name>
<dbReference type="WBParaSite" id="Minc3s03914g35126">
    <property type="protein sequence ID" value="Minc3s03914g35126"/>
    <property type="gene ID" value="Minc3s03914g35126"/>
</dbReference>
<evidence type="ECO:0000313" key="1">
    <source>
        <dbReference type="Proteomes" id="UP000887563"/>
    </source>
</evidence>
<evidence type="ECO:0000313" key="2">
    <source>
        <dbReference type="WBParaSite" id="Minc3s03914g35126"/>
    </source>
</evidence>
<keyword evidence="1" id="KW-1185">Reference proteome</keyword>
<dbReference type="Proteomes" id="UP000887563">
    <property type="component" value="Unplaced"/>
</dbReference>
<dbReference type="AlphaFoldDB" id="A0A914N4P1"/>
<accession>A0A914N4P1</accession>
<reference evidence="2" key="1">
    <citation type="submission" date="2022-11" db="UniProtKB">
        <authorList>
            <consortium name="WormBaseParasite"/>
        </authorList>
    </citation>
    <scope>IDENTIFICATION</scope>
</reference>
<sequence>MTMSAWSSEDGGSRISSASSSNWSGFFFVRIFVILVKSSLRLEKFVSLEISLSKRFLVYQVLCSSSLSCWWTKSLEVSFISVRSWDISLSRRCFSRLSSGSVLLSVEFHLLAHTCVFPGTRPRAEFLQPGGYH</sequence>
<proteinExistence type="predicted"/>
<organism evidence="1 2">
    <name type="scientific">Meloidogyne incognita</name>
    <name type="common">Southern root-knot nematode worm</name>
    <name type="synonym">Oxyuris incognita</name>
    <dbReference type="NCBI Taxonomy" id="6306"/>
    <lineage>
        <taxon>Eukaryota</taxon>
        <taxon>Metazoa</taxon>
        <taxon>Ecdysozoa</taxon>
        <taxon>Nematoda</taxon>
        <taxon>Chromadorea</taxon>
        <taxon>Rhabditida</taxon>
        <taxon>Tylenchina</taxon>
        <taxon>Tylenchomorpha</taxon>
        <taxon>Tylenchoidea</taxon>
        <taxon>Meloidogynidae</taxon>
        <taxon>Meloidogyninae</taxon>
        <taxon>Meloidogyne</taxon>
        <taxon>Meloidogyne incognita group</taxon>
    </lineage>
</organism>
<protein>
    <submittedName>
        <fullName evidence="2">Candidate secreted effector</fullName>
    </submittedName>
</protein>